<dbReference type="eggNOG" id="KOG3924">
    <property type="taxonomic scope" value="Eukaryota"/>
</dbReference>
<evidence type="ECO:0000256" key="17">
    <source>
        <dbReference type="SAM" id="MobiDB-lite"/>
    </source>
</evidence>
<dbReference type="GO" id="GO:0140956">
    <property type="term" value="F:histone H3K79 trimethyltransferase activity"/>
    <property type="evidence" value="ECO:0007669"/>
    <property type="project" value="UniProtKB-EC"/>
</dbReference>
<dbReference type="GeneID" id="27901622"/>
<keyword evidence="5 15" id="KW-0489">Methyltransferase</keyword>
<dbReference type="Gene3D" id="3.40.50.150">
    <property type="entry name" value="Vaccinia Virus protein VP39"/>
    <property type="match status" value="1"/>
</dbReference>
<dbReference type="GO" id="GO:0000786">
    <property type="term" value="C:nucleosome"/>
    <property type="evidence" value="ECO:0007669"/>
    <property type="project" value="InterPro"/>
</dbReference>
<evidence type="ECO:0000259" key="18">
    <source>
        <dbReference type="PROSITE" id="PS51569"/>
    </source>
</evidence>
<gene>
    <name evidence="19" type="ORF">SEPMUDRAFT_147725</name>
</gene>
<evidence type="ECO:0000256" key="8">
    <source>
        <dbReference type="ARBA" id="ARBA00022737"/>
    </source>
</evidence>
<evidence type="ECO:0000256" key="2">
    <source>
        <dbReference type="ARBA" id="ARBA00004123"/>
    </source>
</evidence>
<keyword evidence="7 15" id="KW-0949">S-adenosyl-L-methionine</keyword>
<keyword evidence="8" id="KW-0677">Repeat</keyword>
<keyword evidence="10 15" id="KW-0805">Transcription regulation</keyword>
<dbReference type="EC" id="2.1.1.360" evidence="3 15"/>
<keyword evidence="20" id="KW-1185">Reference proteome</keyword>
<dbReference type="Gene3D" id="1.10.260.170">
    <property type="match status" value="1"/>
</dbReference>
<dbReference type="PROSITE" id="PS51569">
    <property type="entry name" value="DOT1"/>
    <property type="match status" value="1"/>
</dbReference>
<dbReference type="PANTHER" id="PTHR21451:SF0">
    <property type="entry name" value="HISTONE-LYSINE N-METHYLTRANSFERASE, H3 LYSINE-79 SPECIFIC"/>
    <property type="match status" value="1"/>
</dbReference>
<dbReference type="InterPro" id="IPR029063">
    <property type="entry name" value="SAM-dependent_MTases_sf"/>
</dbReference>
<protein>
    <recommendedName>
        <fullName evidence="4 15">Histone-lysine N-methyltransferase, H3 lysine-79 specific</fullName>
        <ecNumber evidence="3 15">2.1.1.360</ecNumber>
    </recommendedName>
    <alternativeName>
        <fullName evidence="13 15">Histone H3-K79 methyltransferase</fullName>
    </alternativeName>
</protein>
<dbReference type="STRING" id="692275.M3C713"/>
<keyword evidence="9 15" id="KW-0156">Chromatin regulator</keyword>
<sequence length="503" mass="56616">MNFNRPKPAGAPVIRKTIVRKPITQTVRPALSTGTGSTLPAPVREHDPNRFRPTGTPITRTKPANPAKRAVANARGVKRKSATPDRHIWSDDEGDSSDIGGSDSDVSRKRIKSSVSSLDSHGSRRPLLSATSFKAGTMLAIVHGADATSGRYAENFKNPWGEEEFESCKLQYPSRGQREKFQLKWPKTEKKEDYRPMEDIIETVDTVCQNYLPEDMAAQYTNPETGFRRRFNLAWQKEDAVEFVEIVRDYNKLMKSLIDDGTIETVLRSKSHLSLDWVRRILEQTYSRTVSPNVDNLRKYEAFSENVYGELLPRFCSDIFKKTKLTHEMKFVDLGSGVGNVVLQAALEVGCDSTGIEMMPNPCDAAELQEKEFPGRTKLWGVQAGKIQLLRGDFLEHPKVPRILQEADVVLVNNQAFSSDLNGHLLSMFLDLKDGCQVVSLKPFVPDGHKMSTRNIDSVVNLFVQQKFEYFSDSVSWGAAQGNWYIARKDPGPMQRFRKANGL</sequence>
<organism evidence="19 20">
    <name type="scientific">Sphaerulina musiva (strain SO2202)</name>
    <name type="common">Poplar stem canker fungus</name>
    <name type="synonym">Septoria musiva</name>
    <dbReference type="NCBI Taxonomy" id="692275"/>
    <lineage>
        <taxon>Eukaryota</taxon>
        <taxon>Fungi</taxon>
        <taxon>Dikarya</taxon>
        <taxon>Ascomycota</taxon>
        <taxon>Pezizomycotina</taxon>
        <taxon>Dothideomycetes</taxon>
        <taxon>Dothideomycetidae</taxon>
        <taxon>Mycosphaerellales</taxon>
        <taxon>Mycosphaerellaceae</taxon>
        <taxon>Sphaerulina</taxon>
    </lineage>
</organism>
<dbReference type="GO" id="GO:0000781">
    <property type="term" value="C:chromosome, telomeric region"/>
    <property type="evidence" value="ECO:0007669"/>
    <property type="project" value="GOC"/>
</dbReference>
<evidence type="ECO:0000256" key="16">
    <source>
        <dbReference type="PIRSR" id="PIRSR017570-1"/>
    </source>
</evidence>
<dbReference type="EMBL" id="KB456261">
    <property type="protein sequence ID" value="EMF16036.1"/>
    <property type="molecule type" value="Genomic_DNA"/>
</dbReference>
<proteinExistence type="inferred from homology"/>
<dbReference type="OrthoDB" id="443402at2759"/>
<dbReference type="InterPro" id="IPR025789">
    <property type="entry name" value="DOT1_dom"/>
</dbReference>
<feature type="region of interest" description="Disordered" evidence="17">
    <location>
        <begin position="29"/>
        <end position="108"/>
    </location>
</feature>
<evidence type="ECO:0000256" key="13">
    <source>
        <dbReference type="ARBA" id="ARBA00029821"/>
    </source>
</evidence>
<dbReference type="Proteomes" id="UP000016931">
    <property type="component" value="Unassembled WGS sequence"/>
</dbReference>
<keyword evidence="6 15" id="KW-0808">Transferase</keyword>
<dbReference type="GO" id="GO:0006281">
    <property type="term" value="P:DNA repair"/>
    <property type="evidence" value="ECO:0007669"/>
    <property type="project" value="InterPro"/>
</dbReference>
<evidence type="ECO:0000256" key="4">
    <source>
        <dbReference type="ARBA" id="ARBA00020987"/>
    </source>
</evidence>
<evidence type="ECO:0000313" key="20">
    <source>
        <dbReference type="Proteomes" id="UP000016931"/>
    </source>
</evidence>
<feature type="binding site" evidence="16">
    <location>
        <begin position="308"/>
        <end position="311"/>
    </location>
    <ligand>
        <name>S-adenosyl-L-methionine</name>
        <dbReference type="ChEBI" id="CHEBI:59789"/>
    </ligand>
</feature>
<dbReference type="HOGENOM" id="CLU_027287_2_0_1"/>
<feature type="binding site" evidence="16">
    <location>
        <position position="357"/>
    </location>
    <ligand>
        <name>S-adenosyl-L-methionine</name>
        <dbReference type="ChEBI" id="CHEBI:59789"/>
    </ligand>
</feature>
<evidence type="ECO:0000256" key="11">
    <source>
        <dbReference type="ARBA" id="ARBA00023163"/>
    </source>
</evidence>
<evidence type="ECO:0000256" key="15">
    <source>
        <dbReference type="PIRNR" id="PIRNR017570"/>
    </source>
</evidence>
<evidence type="ECO:0000256" key="9">
    <source>
        <dbReference type="ARBA" id="ARBA00022853"/>
    </source>
</evidence>
<dbReference type="PANTHER" id="PTHR21451">
    <property type="entry name" value="HISTONE H3 METHYLTRANSFERASE"/>
    <property type="match status" value="1"/>
</dbReference>
<evidence type="ECO:0000256" key="10">
    <source>
        <dbReference type="ARBA" id="ARBA00023015"/>
    </source>
</evidence>
<dbReference type="CDD" id="cd02440">
    <property type="entry name" value="AdoMet_MTases"/>
    <property type="match status" value="1"/>
</dbReference>
<dbReference type="OMA" id="VQQKNYW"/>
<dbReference type="AlphaFoldDB" id="M3C713"/>
<dbReference type="FunFam" id="3.40.50.150:FF:000033">
    <property type="entry name" value="Histone-lysine N-methyltransferase, H3 lysine-79 specific"/>
    <property type="match status" value="1"/>
</dbReference>
<evidence type="ECO:0000256" key="7">
    <source>
        <dbReference type="ARBA" id="ARBA00022691"/>
    </source>
</evidence>
<evidence type="ECO:0000256" key="6">
    <source>
        <dbReference type="ARBA" id="ARBA00022679"/>
    </source>
</evidence>
<feature type="binding site" evidence="16">
    <location>
        <begin position="393"/>
        <end position="394"/>
    </location>
    <ligand>
        <name>S-adenosyl-L-methionine</name>
        <dbReference type="ChEBI" id="CHEBI:59789"/>
    </ligand>
</feature>
<comment type="similarity">
    <text evidence="15">Belongs to the class I-like SAM-binding methyltransferase superfamily. DOT1 family.</text>
</comment>
<dbReference type="GO" id="GO:0031509">
    <property type="term" value="P:subtelomeric heterochromatin formation"/>
    <property type="evidence" value="ECO:0007669"/>
    <property type="project" value="InterPro"/>
</dbReference>
<dbReference type="PIRSF" id="PIRSF017570">
    <property type="entry name" value="Histone_H3-K79_MeTrfase"/>
    <property type="match status" value="1"/>
</dbReference>
<evidence type="ECO:0000256" key="5">
    <source>
        <dbReference type="ARBA" id="ARBA00022603"/>
    </source>
</evidence>
<evidence type="ECO:0000313" key="19">
    <source>
        <dbReference type="EMBL" id="EMF16036.1"/>
    </source>
</evidence>
<feature type="binding site" evidence="16">
    <location>
        <begin position="331"/>
        <end position="340"/>
    </location>
    <ligand>
        <name>S-adenosyl-L-methionine</name>
        <dbReference type="ChEBI" id="CHEBI:59789"/>
    </ligand>
</feature>
<comment type="function">
    <text evidence="1 15">Histone methyltransferase that specifically trimethylates histone H3 to form H3K79me3. This methylation is required for telomere silencing and for the pachytene checkpoint during the meiotic cell cycle by allowing the recruitment of RAD9 to double strand breaks. Nucleosomes are preferred as substrate compared to free histone.</text>
</comment>
<feature type="compositionally biased region" description="Polar residues" evidence="17">
    <location>
        <begin position="29"/>
        <end position="38"/>
    </location>
</feature>
<name>M3C713_SPHMS</name>
<dbReference type="GO" id="GO:0005634">
    <property type="term" value="C:nucleus"/>
    <property type="evidence" value="ECO:0007669"/>
    <property type="project" value="UniProtKB-SubCell"/>
</dbReference>
<comment type="catalytic activity">
    <reaction evidence="14 15">
        <text>L-lysyl(79)-[histone H3] + 3 S-adenosyl-L-methionine = N(6),N(6),N(6)-trimethyl-L-lysyl(79)-[histone H3] + 3 S-adenosyl-L-homocysteine + 3 H(+)</text>
        <dbReference type="Rhea" id="RHEA:60328"/>
        <dbReference type="Rhea" id="RHEA-COMP:15549"/>
        <dbReference type="Rhea" id="RHEA-COMP:15552"/>
        <dbReference type="ChEBI" id="CHEBI:15378"/>
        <dbReference type="ChEBI" id="CHEBI:29969"/>
        <dbReference type="ChEBI" id="CHEBI:57856"/>
        <dbReference type="ChEBI" id="CHEBI:59789"/>
        <dbReference type="ChEBI" id="CHEBI:61961"/>
        <dbReference type="EC" id="2.1.1.360"/>
    </reaction>
</comment>
<dbReference type="Pfam" id="PF08123">
    <property type="entry name" value="DOT1"/>
    <property type="match status" value="1"/>
</dbReference>
<accession>M3C713</accession>
<dbReference type="InterPro" id="IPR021162">
    <property type="entry name" value="Dot1"/>
</dbReference>
<dbReference type="SUPFAM" id="SSF53335">
    <property type="entry name" value="S-adenosyl-L-methionine-dependent methyltransferases"/>
    <property type="match status" value="1"/>
</dbReference>
<feature type="domain" description="DOT1" evidence="18">
    <location>
        <begin position="179"/>
        <end position="502"/>
    </location>
</feature>
<dbReference type="InterPro" id="IPR030445">
    <property type="entry name" value="H3-K79_meTrfase"/>
</dbReference>
<reference evidence="19 20" key="1">
    <citation type="journal article" date="2012" name="PLoS Pathog.">
        <title>Diverse lifestyles and strategies of plant pathogenesis encoded in the genomes of eighteen Dothideomycetes fungi.</title>
        <authorList>
            <person name="Ohm R.A."/>
            <person name="Feau N."/>
            <person name="Henrissat B."/>
            <person name="Schoch C.L."/>
            <person name="Horwitz B.A."/>
            <person name="Barry K.W."/>
            <person name="Condon B.J."/>
            <person name="Copeland A.C."/>
            <person name="Dhillon B."/>
            <person name="Glaser F."/>
            <person name="Hesse C.N."/>
            <person name="Kosti I."/>
            <person name="LaButti K."/>
            <person name="Lindquist E.A."/>
            <person name="Lucas S."/>
            <person name="Salamov A.A."/>
            <person name="Bradshaw R.E."/>
            <person name="Ciuffetti L."/>
            <person name="Hamelin R.C."/>
            <person name="Kema G.H.J."/>
            <person name="Lawrence C."/>
            <person name="Scott J.A."/>
            <person name="Spatafora J.W."/>
            <person name="Turgeon B.G."/>
            <person name="de Wit P.J.G.M."/>
            <person name="Zhong S."/>
            <person name="Goodwin S.B."/>
            <person name="Grigoriev I.V."/>
        </authorList>
    </citation>
    <scope>NUCLEOTIDE SEQUENCE [LARGE SCALE GENOMIC DNA]</scope>
    <source>
        <strain evidence="19 20">SO2202</strain>
    </source>
</reference>
<evidence type="ECO:0000256" key="1">
    <source>
        <dbReference type="ARBA" id="ARBA00003482"/>
    </source>
</evidence>
<evidence type="ECO:0000256" key="3">
    <source>
        <dbReference type="ARBA" id="ARBA00012190"/>
    </source>
</evidence>
<keyword evidence="11 15" id="KW-0804">Transcription</keyword>
<dbReference type="GO" id="GO:0032259">
    <property type="term" value="P:methylation"/>
    <property type="evidence" value="ECO:0007669"/>
    <property type="project" value="UniProtKB-KW"/>
</dbReference>
<evidence type="ECO:0000256" key="12">
    <source>
        <dbReference type="ARBA" id="ARBA00023242"/>
    </source>
</evidence>
<dbReference type="GO" id="GO:0042393">
    <property type="term" value="F:histone binding"/>
    <property type="evidence" value="ECO:0007669"/>
    <property type="project" value="InterPro"/>
</dbReference>
<evidence type="ECO:0000256" key="14">
    <source>
        <dbReference type="ARBA" id="ARBA00047770"/>
    </source>
</evidence>
<dbReference type="RefSeq" id="XP_016764157.1">
    <property type="nucleotide sequence ID" value="XM_016904485.1"/>
</dbReference>
<dbReference type="GO" id="GO:0000077">
    <property type="term" value="P:DNA damage checkpoint signaling"/>
    <property type="evidence" value="ECO:0007669"/>
    <property type="project" value="InterPro"/>
</dbReference>
<keyword evidence="12 15" id="KW-0539">Nucleus</keyword>
<comment type="subcellular location">
    <subcellularLocation>
        <location evidence="2 15">Nucleus</location>
    </subcellularLocation>
</comment>